<gene>
    <name evidence="2" type="ORF">AWW66_00995</name>
</gene>
<evidence type="ECO:0000313" key="3">
    <source>
        <dbReference type="Proteomes" id="UP000070620"/>
    </source>
</evidence>
<evidence type="ECO:0000256" key="1">
    <source>
        <dbReference type="SAM" id="MobiDB-lite"/>
    </source>
</evidence>
<dbReference type="Proteomes" id="UP000070620">
    <property type="component" value="Unassembled WGS sequence"/>
</dbReference>
<sequence>MLSPSAAGMPCRLGGVVVMVRAGAGTSSPAKARLPVTARNSSAAGHSDVSCRVDAIPRRPATTAPASVSDS</sequence>
<accession>A0A136PZB2</accession>
<organism evidence="2 3">
    <name type="scientific">Micromonospora rosaria</name>
    <dbReference type="NCBI Taxonomy" id="47874"/>
    <lineage>
        <taxon>Bacteria</taxon>
        <taxon>Bacillati</taxon>
        <taxon>Actinomycetota</taxon>
        <taxon>Actinomycetes</taxon>
        <taxon>Micromonosporales</taxon>
        <taxon>Micromonosporaceae</taxon>
        <taxon>Micromonospora</taxon>
    </lineage>
</organism>
<name>A0A136PZB2_9ACTN</name>
<comment type="caution">
    <text evidence="2">The sequence shown here is derived from an EMBL/GenBank/DDBJ whole genome shotgun (WGS) entry which is preliminary data.</text>
</comment>
<protein>
    <submittedName>
        <fullName evidence="2">Uncharacterized protein</fullName>
    </submittedName>
</protein>
<feature type="region of interest" description="Disordered" evidence="1">
    <location>
        <begin position="25"/>
        <end position="71"/>
    </location>
</feature>
<evidence type="ECO:0000313" key="2">
    <source>
        <dbReference type="EMBL" id="KXK63790.1"/>
    </source>
</evidence>
<proteinExistence type="predicted"/>
<reference evidence="2 3" key="1">
    <citation type="submission" date="2016-01" db="EMBL/GenBank/DDBJ databases">
        <title>Whole genome sequence and analysis of Micromonospora rosaria DSM 803, which can produce antibacterial substance rosamicin.</title>
        <authorList>
            <person name="Yang H."/>
            <person name="He X."/>
            <person name="Zhu D."/>
        </authorList>
    </citation>
    <scope>NUCLEOTIDE SEQUENCE [LARGE SCALE GENOMIC DNA]</scope>
    <source>
        <strain evidence="2 3">DSM 803</strain>
    </source>
</reference>
<dbReference type="EMBL" id="LRQV01000002">
    <property type="protein sequence ID" value="KXK63790.1"/>
    <property type="molecule type" value="Genomic_DNA"/>
</dbReference>
<keyword evidence="3" id="KW-1185">Reference proteome</keyword>
<feature type="compositionally biased region" description="Low complexity" evidence="1">
    <location>
        <begin position="58"/>
        <end position="71"/>
    </location>
</feature>
<dbReference type="AlphaFoldDB" id="A0A136PZB2"/>